<dbReference type="Pfam" id="PF07963">
    <property type="entry name" value="N_methyl"/>
    <property type="match status" value="1"/>
</dbReference>
<gene>
    <name evidence="2" type="ORF">A2933_01475</name>
</gene>
<evidence type="ECO:0000313" key="2">
    <source>
        <dbReference type="EMBL" id="OGI92364.1"/>
    </source>
</evidence>
<comment type="caution">
    <text evidence="2">The sequence shown here is derived from an EMBL/GenBank/DDBJ whole genome shotgun (WGS) entry which is preliminary data.</text>
</comment>
<accession>A0A1F6XDN6</accession>
<evidence type="ECO:0000313" key="3">
    <source>
        <dbReference type="Proteomes" id="UP000179381"/>
    </source>
</evidence>
<reference evidence="2 3" key="1">
    <citation type="journal article" date="2016" name="Nat. Commun.">
        <title>Thousands of microbial genomes shed light on interconnected biogeochemical processes in an aquifer system.</title>
        <authorList>
            <person name="Anantharaman K."/>
            <person name="Brown C.T."/>
            <person name="Hug L.A."/>
            <person name="Sharon I."/>
            <person name="Castelle C.J."/>
            <person name="Probst A.J."/>
            <person name="Thomas B.C."/>
            <person name="Singh A."/>
            <person name="Wilkins M.J."/>
            <person name="Karaoz U."/>
            <person name="Brodie E.L."/>
            <person name="Williams K.H."/>
            <person name="Hubbard S.S."/>
            <person name="Banfield J.F."/>
        </authorList>
    </citation>
    <scope>NUCLEOTIDE SEQUENCE [LARGE SCALE GENOMIC DNA]</scope>
</reference>
<keyword evidence="1" id="KW-0812">Transmembrane</keyword>
<sequence>MRNKFKNQKGFTLIETVIYIALFAFIMTGALVSIYGILGSSARNQTKAMVQEEGSFLLGKIDWALSGVETINLPDDSDGDGIELDLTLSVKKFDTSPENPIVITLSGGDFTISRGGGAAQTLNNTDVTVSCDPLGCFTYRAETGDGINPESLEAKFNVSALTSEGLPFSQDFSTIKYLRK</sequence>
<name>A0A1F6XDN6_9BACT</name>
<evidence type="ECO:0008006" key="4">
    <source>
        <dbReference type="Google" id="ProtNLM"/>
    </source>
</evidence>
<feature type="transmembrane region" description="Helical" evidence="1">
    <location>
        <begin position="12"/>
        <end position="38"/>
    </location>
</feature>
<dbReference type="AlphaFoldDB" id="A0A1F6XDN6"/>
<dbReference type="Proteomes" id="UP000179381">
    <property type="component" value="Unassembled WGS sequence"/>
</dbReference>
<dbReference type="InterPro" id="IPR012902">
    <property type="entry name" value="N_methyl_site"/>
</dbReference>
<evidence type="ECO:0000256" key="1">
    <source>
        <dbReference type="SAM" id="Phobius"/>
    </source>
</evidence>
<keyword evidence="1" id="KW-0472">Membrane</keyword>
<protein>
    <recommendedName>
        <fullName evidence="4">Prepilin-type N-terminal cleavage/methylation domain-containing protein</fullName>
    </recommendedName>
</protein>
<proteinExistence type="predicted"/>
<dbReference type="EMBL" id="MFVH01000012">
    <property type="protein sequence ID" value="OGI92364.1"/>
    <property type="molecule type" value="Genomic_DNA"/>
</dbReference>
<organism evidence="2 3">
    <name type="scientific">Candidatus Nomurabacteria bacterium RIFCSPLOWO2_01_FULL_46_18</name>
    <dbReference type="NCBI Taxonomy" id="1801783"/>
    <lineage>
        <taxon>Bacteria</taxon>
        <taxon>Candidatus Nomuraibacteriota</taxon>
    </lineage>
</organism>
<keyword evidence="1" id="KW-1133">Transmembrane helix</keyword>